<feature type="coiled-coil region" evidence="1">
    <location>
        <begin position="911"/>
        <end position="938"/>
    </location>
</feature>
<organism evidence="3 4">
    <name type="scientific">Taxus chinensis</name>
    <name type="common">Chinese yew</name>
    <name type="synonym">Taxus wallichiana var. chinensis</name>
    <dbReference type="NCBI Taxonomy" id="29808"/>
    <lineage>
        <taxon>Eukaryota</taxon>
        <taxon>Viridiplantae</taxon>
        <taxon>Streptophyta</taxon>
        <taxon>Embryophyta</taxon>
        <taxon>Tracheophyta</taxon>
        <taxon>Spermatophyta</taxon>
        <taxon>Pinopsida</taxon>
        <taxon>Pinidae</taxon>
        <taxon>Conifers II</taxon>
        <taxon>Cupressales</taxon>
        <taxon>Taxaceae</taxon>
        <taxon>Taxus</taxon>
    </lineage>
</organism>
<keyword evidence="4" id="KW-1185">Reference proteome</keyword>
<evidence type="ECO:0000256" key="2">
    <source>
        <dbReference type="SAM" id="MobiDB-lite"/>
    </source>
</evidence>
<sequence length="1186" mass="132873">SQRSEVYWKQVSGFLKVPTSKVGAGFPPVSVIDSECRVSPSFRHQKQVSGFAKVPTYQTCRVLRVFRYPPKRVGLSYSSGVFSQSGFSVWITSPEFQAFLPPTFFMSDPGPSHEKAEKSSRMKYKFKKPESPSYIDCNYDIRDSELGNIDMDDFWNRVKSSSQTPWMTALANSGLPLAAGFPISTQCPELVLACASSYDSASRSVRNQAGEVVIKLDGAYFDDLLKLPNFEEYGDLNIKSAQKAWDSNQENCIKDVNKKFLVKAKPVVSRFPRTIPRCDFIQEINDIITLLSQVFGLPESNLFHGWMYQFMVTIKKNQQGIDWGTLISNEIDSQMTTVLSTGRFYMFSYVAYAAAGMRNYPGLDTKGSRTTNPVYKYFPQLTKKGSKEHFRRVNDAFFYENICRLNPGLRKTRVSDEAWTEVSKWGCIFLQFKKFTYLRTVMYSGEPFRLPRYPGDRLILIELVRQLLDFHKFQQSKHKAAVSFPISIGRYTCSTVAKAKNVECELQEKLKKHMKSRDGFDIRGVLRAYGAQHLHRPDIEDIWVDLRNEVAVRRKDNSRLTINEIQTLELSDLPDGTTDNESVLDMSYDGLNEDRYVFPPIDWSASEKASITDRSALILARTKKWLSSWGMNFKDDKFPKLAASEVGPSQKKKDKESPGGPIKIRIPKKRKERQISSIVSPAETVVVPESPTPPEIGEINLEEGGSQLLTSSFVDYQTEETLSLASQALETESVPPPQQPLQPPHSPSTSSSMAGIFSGLSPLSAGTQVITSTPQPVPLFVASTTTLAVVPPPIVESSPLESRIPVTTTLAISSDTPQWLLEQTPRKRKVIVPLPAFDFSSLKAPTAKSAKKPKTVSRVLVDASGDKFAEIATPSADKTREDITASDYQITKVALGKVTAEGAQQDARASIDVLCQKLKETKDSRNELKEKVEQLTEVLIKLSTPLESIPSSSVSAGFDFSSVPTIEKIAKKGRVVDEWIQKLLQQGKEVIQDVVKVHESLGEIQKEGEKMDEEFTEEIGQLDLTCEALQVLKQIPAHLLVEEGILPHTDKHFQLTKAIRFRVKILNEACSKLRESRDKLIDGKSDLEEELLKICPKVSVGNSGILSADDLFKQVQESVQHEPVHGFDLEVIGQFVRIEHTLEALRKLSKGLKKLPGTASDVHETCEMWNDHSTAPDENEMQGIIR</sequence>
<keyword evidence="1" id="KW-0175">Coiled coil</keyword>
<feature type="compositionally biased region" description="Pro residues" evidence="2">
    <location>
        <begin position="734"/>
        <end position="746"/>
    </location>
</feature>
<reference evidence="3 4" key="1">
    <citation type="journal article" date="2021" name="Nat. Plants">
        <title>The Taxus genome provides insights into paclitaxel biosynthesis.</title>
        <authorList>
            <person name="Xiong X."/>
            <person name="Gou J."/>
            <person name="Liao Q."/>
            <person name="Li Y."/>
            <person name="Zhou Q."/>
            <person name="Bi G."/>
            <person name="Li C."/>
            <person name="Du R."/>
            <person name="Wang X."/>
            <person name="Sun T."/>
            <person name="Guo L."/>
            <person name="Liang H."/>
            <person name="Lu P."/>
            <person name="Wu Y."/>
            <person name="Zhang Z."/>
            <person name="Ro D.K."/>
            <person name="Shang Y."/>
            <person name="Huang S."/>
            <person name="Yan J."/>
        </authorList>
    </citation>
    <scope>NUCLEOTIDE SEQUENCE [LARGE SCALE GENOMIC DNA]</scope>
    <source>
        <strain evidence="3">Ta-2019</strain>
    </source>
</reference>
<accession>A0AA38C9D6</accession>
<gene>
    <name evidence="3" type="ORF">KI387_038396</name>
</gene>
<feature type="non-terminal residue" evidence="3">
    <location>
        <position position="1186"/>
    </location>
</feature>
<protein>
    <submittedName>
        <fullName evidence="3">Uncharacterized protein</fullName>
    </submittedName>
</protein>
<feature type="non-terminal residue" evidence="3">
    <location>
        <position position="1"/>
    </location>
</feature>
<dbReference type="Proteomes" id="UP000824469">
    <property type="component" value="Unassembled WGS sequence"/>
</dbReference>
<comment type="caution">
    <text evidence="3">The sequence shown here is derived from an EMBL/GenBank/DDBJ whole genome shotgun (WGS) entry which is preliminary data.</text>
</comment>
<name>A0AA38C9D6_TAXCH</name>
<feature type="region of interest" description="Disordered" evidence="2">
    <location>
        <begin position="644"/>
        <end position="677"/>
    </location>
</feature>
<evidence type="ECO:0000313" key="3">
    <source>
        <dbReference type="EMBL" id="KAH9294808.1"/>
    </source>
</evidence>
<evidence type="ECO:0000256" key="1">
    <source>
        <dbReference type="SAM" id="Coils"/>
    </source>
</evidence>
<feature type="region of interest" description="Disordered" evidence="2">
    <location>
        <begin position="729"/>
        <end position="757"/>
    </location>
</feature>
<proteinExistence type="predicted"/>
<evidence type="ECO:0000313" key="4">
    <source>
        <dbReference type="Proteomes" id="UP000824469"/>
    </source>
</evidence>
<dbReference type="EMBL" id="JAHRHJ020000011">
    <property type="protein sequence ID" value="KAH9294808.1"/>
    <property type="molecule type" value="Genomic_DNA"/>
</dbReference>
<dbReference type="AlphaFoldDB" id="A0AA38C9D6"/>